<dbReference type="GO" id="GO:0030866">
    <property type="term" value="P:cortical actin cytoskeleton organization"/>
    <property type="evidence" value="ECO:0007669"/>
    <property type="project" value="TreeGrafter"/>
</dbReference>
<dbReference type="Proteomes" id="UP000678393">
    <property type="component" value="Unassembled WGS sequence"/>
</dbReference>
<feature type="coiled-coil region" evidence="2">
    <location>
        <begin position="800"/>
        <end position="834"/>
    </location>
</feature>
<dbReference type="PROSITE" id="PS50186">
    <property type="entry name" value="DEP"/>
    <property type="match status" value="1"/>
</dbReference>
<comment type="similarity">
    <text evidence="1">Belongs to the formin homology family. Cappuccino subfamily.</text>
</comment>
<keyword evidence="2" id="KW-0175">Coiled coil</keyword>
<evidence type="ECO:0000259" key="5">
    <source>
        <dbReference type="PROSITE" id="PS51444"/>
    </source>
</evidence>
<dbReference type="InterPro" id="IPR015425">
    <property type="entry name" value="FH2_Formin"/>
</dbReference>
<feature type="compositionally biased region" description="Polar residues" evidence="3">
    <location>
        <begin position="1894"/>
        <end position="1920"/>
    </location>
</feature>
<feature type="region of interest" description="Disordered" evidence="3">
    <location>
        <begin position="133"/>
        <end position="207"/>
    </location>
</feature>
<evidence type="ECO:0000256" key="3">
    <source>
        <dbReference type="SAM" id="MobiDB-lite"/>
    </source>
</evidence>
<name>A0A8S3ZAJ0_9EUPU</name>
<proteinExistence type="inferred from homology"/>
<feature type="compositionally biased region" description="Polar residues" evidence="3">
    <location>
        <begin position="1164"/>
        <end position="1182"/>
    </location>
</feature>
<feature type="compositionally biased region" description="Polar residues" evidence="3">
    <location>
        <begin position="1931"/>
        <end position="1940"/>
    </location>
</feature>
<dbReference type="Pfam" id="PF02181">
    <property type="entry name" value="FH2"/>
    <property type="match status" value="1"/>
</dbReference>
<dbReference type="InterPro" id="IPR036388">
    <property type="entry name" value="WH-like_DNA-bd_sf"/>
</dbReference>
<feature type="compositionally biased region" description="Basic and acidic residues" evidence="3">
    <location>
        <begin position="1637"/>
        <end position="1646"/>
    </location>
</feature>
<dbReference type="PROSITE" id="PS51444">
    <property type="entry name" value="FH2"/>
    <property type="match status" value="1"/>
</dbReference>
<dbReference type="InterPro" id="IPR036390">
    <property type="entry name" value="WH_DNA-bd_sf"/>
</dbReference>
<reference evidence="6" key="1">
    <citation type="submission" date="2021-04" db="EMBL/GenBank/DDBJ databases">
        <authorList>
            <consortium name="Molecular Ecology Group"/>
        </authorList>
    </citation>
    <scope>NUCLEOTIDE SEQUENCE</scope>
</reference>
<feature type="compositionally biased region" description="Basic and acidic residues" evidence="3">
    <location>
        <begin position="1002"/>
        <end position="1016"/>
    </location>
</feature>
<feature type="region of interest" description="Disordered" evidence="3">
    <location>
        <begin position="1707"/>
        <end position="1849"/>
    </location>
</feature>
<feature type="region of interest" description="Disordered" evidence="3">
    <location>
        <begin position="1237"/>
        <end position="1279"/>
    </location>
</feature>
<evidence type="ECO:0000256" key="1">
    <source>
        <dbReference type="ARBA" id="ARBA00005271"/>
    </source>
</evidence>
<dbReference type="GO" id="GO:0035556">
    <property type="term" value="P:intracellular signal transduction"/>
    <property type="evidence" value="ECO:0007669"/>
    <property type="project" value="InterPro"/>
</dbReference>
<feature type="domain" description="FH2" evidence="5">
    <location>
        <begin position="518"/>
        <end position="928"/>
    </location>
</feature>
<feature type="coiled-coil region" evidence="2">
    <location>
        <begin position="411"/>
        <end position="459"/>
    </location>
</feature>
<dbReference type="GO" id="GO:0005856">
    <property type="term" value="C:cytoskeleton"/>
    <property type="evidence" value="ECO:0007669"/>
    <property type="project" value="TreeGrafter"/>
</dbReference>
<dbReference type="PANTHER" id="PTHR45920:SF7">
    <property type="entry name" value="FORMIN-G"/>
    <property type="match status" value="1"/>
</dbReference>
<evidence type="ECO:0000313" key="6">
    <source>
        <dbReference type="EMBL" id="CAG5124885.1"/>
    </source>
</evidence>
<feature type="compositionally biased region" description="Polar residues" evidence="3">
    <location>
        <begin position="1394"/>
        <end position="1410"/>
    </location>
</feature>
<dbReference type="GO" id="GO:0051015">
    <property type="term" value="F:actin filament binding"/>
    <property type="evidence" value="ECO:0007669"/>
    <property type="project" value="TreeGrafter"/>
</dbReference>
<feature type="compositionally biased region" description="Basic and acidic residues" evidence="3">
    <location>
        <begin position="1717"/>
        <end position="1728"/>
    </location>
</feature>
<feature type="domain" description="DEP" evidence="4">
    <location>
        <begin position="1"/>
        <end position="71"/>
    </location>
</feature>
<feature type="region of interest" description="Disordered" evidence="3">
    <location>
        <begin position="1058"/>
        <end position="1084"/>
    </location>
</feature>
<dbReference type="SMART" id="SM00498">
    <property type="entry name" value="FH2"/>
    <property type="match status" value="1"/>
</dbReference>
<protein>
    <submittedName>
        <fullName evidence="6">Uncharacterized protein</fullName>
    </submittedName>
</protein>
<feature type="region of interest" description="Disordered" evidence="3">
    <location>
        <begin position="340"/>
        <end position="408"/>
    </location>
</feature>
<dbReference type="GO" id="GO:0005737">
    <property type="term" value="C:cytoplasm"/>
    <property type="evidence" value="ECO:0007669"/>
    <property type="project" value="TreeGrafter"/>
</dbReference>
<evidence type="ECO:0000256" key="2">
    <source>
        <dbReference type="SAM" id="Coils"/>
    </source>
</evidence>
<dbReference type="SUPFAM" id="SSF46785">
    <property type="entry name" value="Winged helix' DNA-binding domain"/>
    <property type="match status" value="1"/>
</dbReference>
<keyword evidence="7" id="KW-1185">Reference proteome</keyword>
<feature type="compositionally biased region" description="Polar residues" evidence="3">
    <location>
        <begin position="169"/>
        <end position="179"/>
    </location>
</feature>
<feature type="compositionally biased region" description="Polar residues" evidence="3">
    <location>
        <begin position="1237"/>
        <end position="1277"/>
    </location>
</feature>
<feature type="region of interest" description="Disordered" evidence="3">
    <location>
        <begin position="1894"/>
        <end position="1940"/>
    </location>
</feature>
<dbReference type="SUPFAM" id="SSF101447">
    <property type="entry name" value="Formin homology 2 domain (FH2 domain)"/>
    <property type="match status" value="1"/>
</dbReference>
<organism evidence="6 7">
    <name type="scientific">Candidula unifasciata</name>
    <dbReference type="NCBI Taxonomy" id="100452"/>
    <lineage>
        <taxon>Eukaryota</taxon>
        <taxon>Metazoa</taxon>
        <taxon>Spiralia</taxon>
        <taxon>Lophotrochozoa</taxon>
        <taxon>Mollusca</taxon>
        <taxon>Gastropoda</taxon>
        <taxon>Heterobranchia</taxon>
        <taxon>Euthyneura</taxon>
        <taxon>Panpulmonata</taxon>
        <taxon>Eupulmonata</taxon>
        <taxon>Stylommatophora</taxon>
        <taxon>Helicina</taxon>
        <taxon>Helicoidea</taxon>
        <taxon>Geomitridae</taxon>
        <taxon>Candidula</taxon>
    </lineage>
</organism>
<accession>A0A8S3ZAJ0</accession>
<sequence>MERRKGTVAKNRNVFKGTVLISLLVETNASFFPSRITACKFARRLFREGHIQSISGAKDFEDSAQLYVWCDLERPEAEHGHILISAGSSYRQISWQLIQDIRSKLLNRSETYNIVTSYNTFFQELEHDFGFVPKPGSNTKSQPGHREGWSQSNTPHTSTLENRKDVVHSTDSSLENQAYQGRLRDNKTKRKNCKLPAGNSSSVDNKISSSVTVPHETLHLNHPQQDRKSFQQKHHLQHNSPALHQNIPEVNREQASRMNTEHNLVSDERLISTNENSQHQLSLSDVTSMNHRDAPYQQAAMLSHNKSVKSLDNLENAKIRHSEPVLNRDNDRRTTEQFNHNQTQAFPPEMQSWLDPGVSHFSGNQLRVPKNNRPEDDSSQSNGSRTKWAESSVNDGMDNGRRWPESAYSYSDNEKQLLEEMRRMKKEHQNVLRTYESRINKLMAKMHELRNIAEMLEHSSNKSSPYGILPGKLAILNILEGKTVDGKNVVTDSTNSESDRVPPPLPPRPGKGSRVYPNKPIIRTDVTMKSLPWSRIILESNGGKQSNTIWHGMTEPRIDTEELQRLFSECREISEVNLYDDICLRRGGRNQTQLVSIYDAERSQRIVSELRSLHCTLTDITQVFMTLNCDGLHTDSFAELLELLKSQRDLDQISHHTKKRGAGQLDAPEFLISELSKIDHFRERLEFLRFKNKIQINLFEIDQQLRELHTACEEITSSVPLRHVLETVLAIGNHMNAGTDRGQADGFHLDVLASLKDVQDMSKQNSLLELAMRQYCLRFESDLAFGCPTRFRLPEPSNMRHAAQVSFEDIQRALKELKNELSVVRNKLETLSKREGNTVTVTLRAISEHFLSSAMEVLAEEQKLLDDTRVQFWKTAAFFSYDGQKSTPQEFFQIWASFLHDCKYYWKLAHRNLAKAKFNADLSSKSQLSCSSVPGFNSLRSAMMKHVAVFQEDEEMRTCKAQQLQHINSWIQSVGKYTLEMQSEGASSSLDKDYIGQQLVPQERKHQQPHLQESELNHSSPPYQNETFAEPRNNKAVTNLGRQLEQEDKPVPDLRAVQQNKIGRNDTDIPQAPSSPKPINATPPDVLRPRATIHPALKQQANSATSSEFHIARPMMMFQANSPGMQSHRKNSGSYPDDNFGFEPLYESLSHYSRNYHNPEMNEESSCPQDGVQGLTSSGSTLTDHDNIQKKNSNFFKSLLKRDQIRGPLHEEHSQVSPHRNVSTPFRKVKHTFAQKFSANGNAKNSNSVSPKNYPISHQNMGNEIPSKPQTRASSKPDSYYMTDKSAFNNVTDVKERDSVDYQNICFPDQPRKEVLNHADTPDSLEVHPDRSERIFYRDGHESFPSTISSLQSVRGRSRPFFQENAFYRRDVALGSHDAFHKGPNEEAIVSDKGPTNSSENRTEPTNQSRMRAPIAIGSNMSISEAYAKGAEHDQTQMSGNHDFQPPQSAFSEVNQEKITVINDRNSSDPKWIKASLVPVYKAKVIPNYENQSKYDPRFEGGVRGQATGMIQHVHVPQVSISSDVYRQELQKKSEQYLGGGIYPTLSLTSGGSGSLRGSGSTGASYTILPPKSNHYQALPITLPQNTQKAPENNSHMYPQSSNNTMPETSQLKVSNQTYGHRNNPENGEAVSTSDYSPKDLRHNIEGTKSNSRRKSEVAKGQSLPVDAGKGRTAFVNNIPVYRSSSAHSILDRDNEFRKEDRKFHSAYARTESQPEAEGHISRKDTAGKKTTATTHRAQSPVRGEAPKSVTSLIDKFEKGTDLNNPGIGLLDISDKPPSMTSTPVVKRRNQGVSTPQPSHGKLAASKSADESHRSQSEEPKQFHNQKEFNNMPGWPNSKILQNQPGTVHASLDRHISNSHQIMATHYTQSYNEEGRKTPHDQILSNHVQHFHQNSNNQKTSQPFTNKPKLQQSQHTVSETPHQHYREQYLESDSASEQTQSQIIISPGYDKAPNWYQQRHSQQVTHNSRFQPPHPAVQPYNSFPTNSNINAASHGTSESLRCNEDFYQSTKVTTSSAFENPLRVATKYGRQPGAMAVVKPTVMNI</sequence>
<feature type="region of interest" description="Disordered" evidence="3">
    <location>
        <begin position="1380"/>
        <end position="1411"/>
    </location>
</feature>
<dbReference type="PANTHER" id="PTHR45920">
    <property type="entry name" value="FORMIN HOMOLOGY 2 DOMAIN CONTAINING, ISOFORM I"/>
    <property type="match status" value="1"/>
</dbReference>
<feature type="region of interest" description="Disordered" evidence="3">
    <location>
        <begin position="1617"/>
        <end position="1670"/>
    </location>
</feature>
<feature type="compositionally biased region" description="Polar residues" evidence="3">
    <location>
        <begin position="149"/>
        <end position="160"/>
    </location>
</feature>
<dbReference type="InterPro" id="IPR000591">
    <property type="entry name" value="DEP_dom"/>
</dbReference>
<feature type="compositionally biased region" description="Polar residues" evidence="3">
    <location>
        <begin position="379"/>
        <end position="394"/>
    </location>
</feature>
<evidence type="ECO:0000259" key="4">
    <source>
        <dbReference type="PROSITE" id="PS50186"/>
    </source>
</evidence>
<feature type="region of interest" description="Disordered" evidence="3">
    <location>
        <begin position="1002"/>
        <end position="1032"/>
    </location>
</feature>
<feature type="compositionally biased region" description="Basic and acidic residues" evidence="3">
    <location>
        <begin position="1808"/>
        <end position="1827"/>
    </location>
</feature>
<feature type="compositionally biased region" description="Polar residues" evidence="3">
    <location>
        <begin position="1017"/>
        <end position="1027"/>
    </location>
</feature>
<dbReference type="EMBL" id="CAJHNH020001902">
    <property type="protein sequence ID" value="CAG5124885.1"/>
    <property type="molecule type" value="Genomic_DNA"/>
</dbReference>
<dbReference type="Gene3D" id="1.20.58.2220">
    <property type="entry name" value="Formin, FH2 domain"/>
    <property type="match status" value="1"/>
</dbReference>
<feature type="region of interest" description="Disordered" evidence="3">
    <location>
        <begin position="222"/>
        <end position="245"/>
    </location>
</feature>
<gene>
    <name evidence="6" type="ORF">CUNI_LOCUS10443</name>
</gene>
<feature type="region of interest" description="Disordered" evidence="3">
    <location>
        <begin position="487"/>
        <end position="518"/>
    </location>
</feature>
<dbReference type="InterPro" id="IPR042201">
    <property type="entry name" value="FH2_Formin_sf"/>
</dbReference>
<dbReference type="OrthoDB" id="427644at2759"/>
<feature type="region of interest" description="Disordered" evidence="3">
    <location>
        <begin position="1159"/>
        <end position="1187"/>
    </location>
</feature>
<dbReference type="Gene3D" id="1.10.10.10">
    <property type="entry name" value="Winged helix-like DNA-binding domain superfamily/Winged helix DNA-binding domain"/>
    <property type="match status" value="1"/>
</dbReference>
<evidence type="ECO:0000313" key="7">
    <source>
        <dbReference type="Proteomes" id="UP000678393"/>
    </source>
</evidence>
<comment type="caution">
    <text evidence="6">The sequence shown here is derived from an EMBL/GenBank/DDBJ whole genome shotgun (WGS) entry which is preliminary data.</text>
</comment>